<reference evidence="2 3" key="1">
    <citation type="submission" date="2019-02" db="EMBL/GenBank/DDBJ databases">
        <title>Deep-cultivation of Planctomycetes and their phenomic and genomic characterization uncovers novel biology.</title>
        <authorList>
            <person name="Wiegand S."/>
            <person name="Jogler M."/>
            <person name="Boedeker C."/>
            <person name="Pinto D."/>
            <person name="Vollmers J."/>
            <person name="Rivas-Marin E."/>
            <person name="Kohn T."/>
            <person name="Peeters S.H."/>
            <person name="Heuer A."/>
            <person name="Rast P."/>
            <person name="Oberbeckmann S."/>
            <person name="Bunk B."/>
            <person name="Jeske O."/>
            <person name="Meyerdierks A."/>
            <person name="Storesund J.E."/>
            <person name="Kallscheuer N."/>
            <person name="Luecker S."/>
            <person name="Lage O.M."/>
            <person name="Pohl T."/>
            <person name="Merkel B.J."/>
            <person name="Hornburger P."/>
            <person name="Mueller R.-W."/>
            <person name="Bruemmer F."/>
            <person name="Labrenz M."/>
            <person name="Spormann A.M."/>
            <person name="Op Den Camp H."/>
            <person name="Overmann J."/>
            <person name="Amann R."/>
            <person name="Jetten M.S.M."/>
            <person name="Mascher T."/>
            <person name="Medema M.H."/>
            <person name="Devos D.P."/>
            <person name="Kaster A.-K."/>
            <person name="Ovreas L."/>
            <person name="Rohde M."/>
            <person name="Galperin M.Y."/>
            <person name="Jogler C."/>
        </authorList>
    </citation>
    <scope>NUCLEOTIDE SEQUENCE [LARGE SCALE GENOMIC DNA]</scope>
    <source>
        <strain evidence="2 3">CA13</strain>
    </source>
</reference>
<dbReference type="Proteomes" id="UP000315010">
    <property type="component" value="Unassembled WGS sequence"/>
</dbReference>
<evidence type="ECO:0000256" key="1">
    <source>
        <dbReference type="SAM" id="Phobius"/>
    </source>
</evidence>
<keyword evidence="3" id="KW-1185">Reference proteome</keyword>
<protein>
    <submittedName>
        <fullName evidence="2">Cell division protein FtsQ</fullName>
    </submittedName>
</protein>
<gene>
    <name evidence="2" type="primary">ftsQ</name>
    <name evidence="2" type="ORF">CA13_49810</name>
</gene>
<accession>A0A5C5Z8V4</accession>
<feature type="transmembrane region" description="Helical" evidence="1">
    <location>
        <begin position="26"/>
        <end position="49"/>
    </location>
</feature>
<keyword evidence="1" id="KW-1133">Transmembrane helix</keyword>
<keyword evidence="1" id="KW-0812">Transmembrane</keyword>
<name>A0A5C5Z8V4_9BACT</name>
<organism evidence="2 3">
    <name type="scientific">Novipirellula herctigrandis</name>
    <dbReference type="NCBI Taxonomy" id="2527986"/>
    <lineage>
        <taxon>Bacteria</taxon>
        <taxon>Pseudomonadati</taxon>
        <taxon>Planctomycetota</taxon>
        <taxon>Planctomycetia</taxon>
        <taxon>Pirellulales</taxon>
        <taxon>Pirellulaceae</taxon>
        <taxon>Novipirellula</taxon>
    </lineage>
</organism>
<keyword evidence="2" id="KW-0132">Cell division</keyword>
<evidence type="ECO:0000313" key="3">
    <source>
        <dbReference type="Proteomes" id="UP000315010"/>
    </source>
</evidence>
<sequence>MGRVANVAMISDRDRPRPIRDLLRRLIVAPAALSFIWPVLLILCGYMAWDRWGAEHVASKYYGVELAKIRITDRPIFVRTDVTETVFRDTALDQLSLLDAQATAKIASAFATHPWIRRVISVRKLPGGTVDVHVEYRNPVAMVLVAKPAPKESGSFFCPIDGNGILLPTSEFAPSETLDYIHIEVPDVYPTGVVGGAFGDVRVEAAARLAGVLARHRDQTRIRSIGVHGDLRQNDVPLLELTTTDNRRVLWGSPPGLEQRGERTVEMKLQKLLSGDKIPNSDLRIATMPEESVQN</sequence>
<dbReference type="GO" id="GO:0051301">
    <property type="term" value="P:cell division"/>
    <property type="evidence" value="ECO:0007669"/>
    <property type="project" value="UniProtKB-KW"/>
</dbReference>
<dbReference type="EMBL" id="SJPJ01000001">
    <property type="protein sequence ID" value="TWT83516.1"/>
    <property type="molecule type" value="Genomic_DNA"/>
</dbReference>
<proteinExistence type="predicted"/>
<comment type="caution">
    <text evidence="2">The sequence shown here is derived from an EMBL/GenBank/DDBJ whole genome shotgun (WGS) entry which is preliminary data.</text>
</comment>
<evidence type="ECO:0000313" key="2">
    <source>
        <dbReference type="EMBL" id="TWT83516.1"/>
    </source>
</evidence>
<keyword evidence="2" id="KW-0131">Cell cycle</keyword>
<keyword evidence="1" id="KW-0472">Membrane</keyword>
<dbReference type="AlphaFoldDB" id="A0A5C5Z8V4"/>